<keyword evidence="3" id="KW-0032">Aminotransferase</keyword>
<evidence type="ECO:0000256" key="1">
    <source>
        <dbReference type="ARBA" id="ARBA00022898"/>
    </source>
</evidence>
<dbReference type="Proteomes" id="UP000092213">
    <property type="component" value="Chromosome"/>
</dbReference>
<evidence type="ECO:0000313" key="3">
    <source>
        <dbReference type="EMBL" id="ANN70699.1"/>
    </source>
</evidence>
<evidence type="ECO:0000313" key="4">
    <source>
        <dbReference type="Proteomes" id="UP000092213"/>
    </source>
</evidence>
<dbReference type="Pfam" id="PF00266">
    <property type="entry name" value="Aminotran_5"/>
    <property type="match status" value="1"/>
</dbReference>
<dbReference type="STRING" id="463025.BAU08_04570"/>
<dbReference type="PANTHER" id="PTHR43586">
    <property type="entry name" value="CYSTEINE DESULFURASE"/>
    <property type="match status" value="1"/>
</dbReference>
<dbReference type="GO" id="GO:0008483">
    <property type="term" value="F:transaminase activity"/>
    <property type="evidence" value="ECO:0007669"/>
    <property type="project" value="UniProtKB-KW"/>
</dbReference>
<dbReference type="InterPro" id="IPR015422">
    <property type="entry name" value="PyrdxlP-dep_Trfase_small"/>
</dbReference>
<accession>A0A193FUH7</accession>
<dbReference type="AlphaFoldDB" id="A0A193FUH7"/>
<reference evidence="3 4" key="1">
    <citation type="submission" date="2016-06" db="EMBL/GenBank/DDBJ databases">
        <title>Complete genome sequences of Bordetella bronchialis and Bordetella flabilis.</title>
        <authorList>
            <person name="LiPuma J.J."/>
            <person name="Spilker T."/>
        </authorList>
    </citation>
    <scope>NUCLEOTIDE SEQUENCE [LARGE SCALE GENOMIC DNA]</scope>
    <source>
        <strain evidence="3 4">AU17976</strain>
    </source>
</reference>
<feature type="domain" description="Aminotransferase class V" evidence="2">
    <location>
        <begin position="59"/>
        <end position="394"/>
    </location>
</feature>
<dbReference type="PANTHER" id="PTHR43586:SF24">
    <property type="entry name" value="BLR4730 PROTEIN"/>
    <property type="match status" value="1"/>
</dbReference>
<dbReference type="Gene3D" id="3.40.640.10">
    <property type="entry name" value="Type I PLP-dependent aspartate aminotransferase-like (Major domain)"/>
    <property type="match status" value="1"/>
</dbReference>
<dbReference type="SUPFAM" id="SSF53383">
    <property type="entry name" value="PLP-dependent transferases"/>
    <property type="match status" value="1"/>
</dbReference>
<organism evidence="3 4">
    <name type="scientific">Bordetella bronchialis</name>
    <dbReference type="NCBI Taxonomy" id="463025"/>
    <lineage>
        <taxon>Bacteria</taxon>
        <taxon>Pseudomonadati</taxon>
        <taxon>Pseudomonadota</taxon>
        <taxon>Betaproteobacteria</taxon>
        <taxon>Burkholderiales</taxon>
        <taxon>Alcaligenaceae</taxon>
        <taxon>Bordetella</taxon>
    </lineage>
</organism>
<dbReference type="EMBL" id="CP016171">
    <property type="protein sequence ID" value="ANN70699.1"/>
    <property type="molecule type" value="Genomic_DNA"/>
</dbReference>
<protein>
    <submittedName>
        <fullName evidence="3">Class V aminotransferase</fullName>
    </submittedName>
</protein>
<gene>
    <name evidence="3" type="ORF">BAU08_04570</name>
</gene>
<dbReference type="InterPro" id="IPR000192">
    <property type="entry name" value="Aminotrans_V_dom"/>
</dbReference>
<dbReference type="InterPro" id="IPR015424">
    <property type="entry name" value="PyrdxlP-dep_Trfase"/>
</dbReference>
<sequence length="405" mass="42414">MSATPPPAILDDAAVDVLRARTPGVRTTVHFNHAGASLPSAGTLEAMRAQMWREAEMGPIEAGAAARDQAEQARVLGAALLNARPGEIAITAGNSVGWAGAFAALGNWRPGDRILVARQEWGGNIAAMHLAAVRAGARIETIPCDDSGMADPRALETMMDDRVRLVSVTWLPANGGLINPVAAIGAVARRHGVPYFVDAAQAVGQLPIDVQAIGCDVLAGVGRKALRGPRQTGLLYVRQDFLPRLTPALVDTSSAPLDGQGLPVLREDAERFEPSERSYVLRCGLANALREALDIGIPAIRARIDRNAGALRALLADIPGVAVLDQGRERSGLVSFAVAGIEASALARALAAQGISIGANGPAYTPLDMRARGLAEIARASVSYLTADAEMDRLAEAIRVLARRT</sequence>
<evidence type="ECO:0000259" key="2">
    <source>
        <dbReference type="Pfam" id="PF00266"/>
    </source>
</evidence>
<dbReference type="Gene3D" id="3.90.1150.10">
    <property type="entry name" value="Aspartate Aminotransferase, domain 1"/>
    <property type="match status" value="1"/>
</dbReference>
<dbReference type="InterPro" id="IPR015421">
    <property type="entry name" value="PyrdxlP-dep_Trfase_major"/>
</dbReference>
<proteinExistence type="predicted"/>
<keyword evidence="3" id="KW-0808">Transferase</keyword>
<keyword evidence="1" id="KW-0663">Pyridoxal phosphate</keyword>
<dbReference type="RefSeq" id="WP_066668346.1">
    <property type="nucleotide sequence ID" value="NZ_CP016171.1"/>
</dbReference>
<name>A0A193FUH7_9BORD</name>